<dbReference type="EMBL" id="LAZR01063241">
    <property type="protein sequence ID" value="KKK59885.1"/>
    <property type="molecule type" value="Genomic_DNA"/>
</dbReference>
<proteinExistence type="predicted"/>
<dbReference type="PROSITE" id="PS51186">
    <property type="entry name" value="GNAT"/>
    <property type="match status" value="1"/>
</dbReference>
<dbReference type="PANTHER" id="PTHR39173:SF1">
    <property type="entry name" value="ACETYLTRANSFERASE"/>
    <property type="match status" value="1"/>
</dbReference>
<accession>A0A0F8XG06</accession>
<gene>
    <name evidence="2" type="ORF">LCGC14_3029900</name>
</gene>
<dbReference type="Gene3D" id="3.40.630.30">
    <property type="match status" value="1"/>
</dbReference>
<reference evidence="2" key="1">
    <citation type="journal article" date="2015" name="Nature">
        <title>Complex archaea that bridge the gap between prokaryotes and eukaryotes.</title>
        <authorList>
            <person name="Spang A."/>
            <person name="Saw J.H."/>
            <person name="Jorgensen S.L."/>
            <person name="Zaremba-Niedzwiedzka K."/>
            <person name="Martijn J."/>
            <person name="Lind A.E."/>
            <person name="van Eijk R."/>
            <person name="Schleper C."/>
            <person name="Guy L."/>
            <person name="Ettema T.J."/>
        </authorList>
    </citation>
    <scope>NUCLEOTIDE SEQUENCE</scope>
</reference>
<dbReference type="PANTHER" id="PTHR39173">
    <property type="entry name" value="ACETYLTRANSFERASE"/>
    <property type="match status" value="1"/>
</dbReference>
<dbReference type="AlphaFoldDB" id="A0A0F8XG06"/>
<sequence length="217" mass="24315">MIEALQQSEILPSPFLMNGFFCGVIEDQQQTKGLTMAEEEIKLIAPTEALRDIYMDFLADFARAGETQIDGAGGDAEDDFAAFVQQQEDYTRGVDLPDGWVPASTFWVVCKNEILGVCNIRHRLIEKLRDFGGHIGYSIRPSQRNKGYGTLMLKLALEKAREVGIDRVLITCDKDNIASQRVILKNGGVMDSESYSEQAGRITQRYWIELTVEGRGQ</sequence>
<dbReference type="GO" id="GO:0016747">
    <property type="term" value="F:acyltransferase activity, transferring groups other than amino-acyl groups"/>
    <property type="evidence" value="ECO:0007669"/>
    <property type="project" value="InterPro"/>
</dbReference>
<dbReference type="CDD" id="cd04301">
    <property type="entry name" value="NAT_SF"/>
    <property type="match status" value="1"/>
</dbReference>
<dbReference type="InterPro" id="IPR016181">
    <property type="entry name" value="Acyl_CoA_acyltransferase"/>
</dbReference>
<evidence type="ECO:0000259" key="1">
    <source>
        <dbReference type="PROSITE" id="PS51186"/>
    </source>
</evidence>
<organism evidence="2">
    <name type="scientific">marine sediment metagenome</name>
    <dbReference type="NCBI Taxonomy" id="412755"/>
    <lineage>
        <taxon>unclassified sequences</taxon>
        <taxon>metagenomes</taxon>
        <taxon>ecological metagenomes</taxon>
    </lineage>
</organism>
<dbReference type="InterPro" id="IPR000182">
    <property type="entry name" value="GNAT_dom"/>
</dbReference>
<protein>
    <recommendedName>
        <fullName evidence="1">N-acetyltransferase domain-containing protein</fullName>
    </recommendedName>
</protein>
<dbReference type="SUPFAM" id="SSF55729">
    <property type="entry name" value="Acyl-CoA N-acyltransferases (Nat)"/>
    <property type="match status" value="1"/>
</dbReference>
<name>A0A0F8XG06_9ZZZZ</name>
<dbReference type="Pfam" id="PF13302">
    <property type="entry name" value="Acetyltransf_3"/>
    <property type="match status" value="1"/>
</dbReference>
<evidence type="ECO:0000313" key="2">
    <source>
        <dbReference type="EMBL" id="KKK59885.1"/>
    </source>
</evidence>
<feature type="domain" description="N-acetyltransferase" evidence="1">
    <location>
        <begin position="48"/>
        <end position="213"/>
    </location>
</feature>
<comment type="caution">
    <text evidence="2">The sequence shown here is derived from an EMBL/GenBank/DDBJ whole genome shotgun (WGS) entry which is preliminary data.</text>
</comment>